<name>A0ABT3N1C0_9GAMM</name>
<evidence type="ECO:0000256" key="1">
    <source>
        <dbReference type="SAM" id="SignalP"/>
    </source>
</evidence>
<dbReference type="Proteomes" id="UP001209854">
    <property type="component" value="Unassembled WGS sequence"/>
</dbReference>
<protein>
    <submittedName>
        <fullName evidence="2">Uncharacterized protein</fullName>
    </submittedName>
</protein>
<proteinExistence type="predicted"/>
<sequence length="391" mass="43882">MVKTASFLLLFSACLVQASSLYKMKPLSSGYLECPQQLRKSTSGKTIYCDVSAAVYSGNQKTVYFASDWWKTVKSSKLMSIQWENGTPLPATQRYHSESNAFTGIEKIEAMTRTEDNLIFIASGAFTHSAETGYSDWATINNIVYWQNGKVSQATRPDLLINGSTLPAKNINAEEFSYYLRNGMLNALRTKYSDTNFFKIEGLSILPGNRLAFGVREIGAHYLQTRFKNIILTTDYRIDSGQLVIGTQFSLQYDFPLNASYNLAGSVGLSSIEYDFKRRLLYMTTSYEKGSGDEDVGTYLWVLPNNSNNKLLKPRLVRHNSSAPYHFAHKAEAMAIDAQGRVILIADDDKVLGRKKSEVLFPDRQFSRHPWQAAYIVLKVSPGNVSSPLPH</sequence>
<feature type="chain" id="PRO_5046901186" evidence="1">
    <location>
        <begin position="19"/>
        <end position="391"/>
    </location>
</feature>
<keyword evidence="1" id="KW-0732">Signal</keyword>
<comment type="caution">
    <text evidence="2">The sequence shown here is derived from an EMBL/GenBank/DDBJ whole genome shotgun (WGS) entry which is preliminary data.</text>
</comment>
<evidence type="ECO:0000313" key="3">
    <source>
        <dbReference type="Proteomes" id="UP001209854"/>
    </source>
</evidence>
<keyword evidence="3" id="KW-1185">Reference proteome</keyword>
<evidence type="ECO:0000313" key="2">
    <source>
        <dbReference type="EMBL" id="MCW7555421.1"/>
    </source>
</evidence>
<organism evidence="2 3">
    <name type="scientific">Endozoicomonas gorgoniicola</name>
    <dbReference type="NCBI Taxonomy" id="1234144"/>
    <lineage>
        <taxon>Bacteria</taxon>
        <taxon>Pseudomonadati</taxon>
        <taxon>Pseudomonadota</taxon>
        <taxon>Gammaproteobacteria</taxon>
        <taxon>Oceanospirillales</taxon>
        <taxon>Endozoicomonadaceae</taxon>
        <taxon>Endozoicomonas</taxon>
    </lineage>
</organism>
<accession>A0ABT3N1C0</accession>
<reference evidence="2 3" key="1">
    <citation type="submission" date="2022-10" db="EMBL/GenBank/DDBJ databases">
        <title>High-quality genome sequences of two octocoral-associated bacteria, Endozoicomonas euniceicola EF212 and Endozoicomonas gorgoniicola PS125.</title>
        <authorList>
            <person name="Chiou Y.-J."/>
            <person name="Chen Y.-H."/>
        </authorList>
    </citation>
    <scope>NUCLEOTIDE SEQUENCE [LARGE SCALE GENOMIC DNA]</scope>
    <source>
        <strain evidence="2 3">PS125</strain>
    </source>
</reference>
<gene>
    <name evidence="2" type="ORF">NX722_22900</name>
</gene>
<dbReference type="EMBL" id="JAPFCC010000001">
    <property type="protein sequence ID" value="MCW7555421.1"/>
    <property type="molecule type" value="Genomic_DNA"/>
</dbReference>
<dbReference type="RefSeq" id="WP_265442379.1">
    <property type="nucleotide sequence ID" value="NZ_JAPFCC010000001.1"/>
</dbReference>
<feature type="signal peptide" evidence="1">
    <location>
        <begin position="1"/>
        <end position="18"/>
    </location>
</feature>